<organism evidence="1">
    <name type="scientific">Daphnia magna</name>
    <dbReference type="NCBI Taxonomy" id="35525"/>
    <lineage>
        <taxon>Eukaryota</taxon>
        <taxon>Metazoa</taxon>
        <taxon>Ecdysozoa</taxon>
        <taxon>Arthropoda</taxon>
        <taxon>Crustacea</taxon>
        <taxon>Branchiopoda</taxon>
        <taxon>Diplostraca</taxon>
        <taxon>Cladocera</taxon>
        <taxon>Anomopoda</taxon>
        <taxon>Daphniidae</taxon>
        <taxon>Daphnia</taxon>
    </lineage>
</organism>
<proteinExistence type="predicted"/>
<sequence length="69" mass="7897">MTYNFSRSLSLRDVTRLTLKELLVLVCLFYKLSGGMGCRFSKGTKLWIVTSEPFVSLLFLFSLCPQKLV</sequence>
<dbReference type="AlphaFoldDB" id="A0A0P6B7N6"/>
<protein>
    <submittedName>
        <fullName evidence="1">Uncharacterized protein</fullName>
    </submittedName>
</protein>
<evidence type="ECO:0000313" key="1">
    <source>
        <dbReference type="EMBL" id="JAN80995.1"/>
    </source>
</evidence>
<reference evidence="1" key="1">
    <citation type="submission" date="2015-10" db="EMBL/GenBank/DDBJ databases">
        <title>EvidentialGene: Evidence-directed Construction of Complete mRNA Transcriptomes without Genomes.</title>
        <authorList>
            <person name="Gilbert D.G."/>
        </authorList>
    </citation>
    <scope>NUCLEOTIDE SEQUENCE</scope>
</reference>
<name>A0A0P6B7N6_9CRUS</name>
<accession>A0A0P6B7N6</accession>
<dbReference type="EMBL" id="GDIQ01013742">
    <property type="protein sequence ID" value="JAN80995.1"/>
    <property type="molecule type" value="Transcribed_RNA"/>
</dbReference>